<dbReference type="Gene3D" id="1.10.443.20">
    <property type="entry name" value="Centromere DNA-binding protein complex CBF3 subunit, domain 2"/>
    <property type="match status" value="1"/>
</dbReference>
<sequence>MDSSCQTICGEGFLKLLVELRTIILQDAVFLKQLVPEHEMFSHEVFQCEEFIAFAKELNHAINSTTPPTEVEIQRVAPEINSRISDLALQIQSLHRASGSHNTISNEIIEAISSNVVKKMEEKFSNSLRIYMQPSLCINPTDNVVVNTTASARRRQPKKAL</sequence>
<evidence type="ECO:0000313" key="3">
    <source>
        <dbReference type="Proteomes" id="UP000646827"/>
    </source>
</evidence>
<dbReference type="AlphaFoldDB" id="A0A8H7V0Y0"/>
<proteinExistence type="predicted"/>
<protein>
    <recommendedName>
        <fullName evidence="1">Ndc10 domain-containing protein</fullName>
    </recommendedName>
</protein>
<accession>A0A8H7V0Y0</accession>
<name>A0A8H7V0Y0_9FUNG</name>
<dbReference type="EMBL" id="JAEPRB010001267">
    <property type="protein sequence ID" value="KAG2206046.1"/>
    <property type="molecule type" value="Genomic_DNA"/>
</dbReference>
<evidence type="ECO:0000313" key="2">
    <source>
        <dbReference type="EMBL" id="KAG2206046.1"/>
    </source>
</evidence>
<keyword evidence="3" id="KW-1185">Reference proteome</keyword>
<dbReference type="Proteomes" id="UP000646827">
    <property type="component" value="Unassembled WGS sequence"/>
</dbReference>
<dbReference type="Pfam" id="PF16787">
    <property type="entry name" value="NDC10_II"/>
    <property type="match status" value="1"/>
</dbReference>
<reference evidence="2 3" key="1">
    <citation type="submission" date="2020-12" db="EMBL/GenBank/DDBJ databases">
        <title>Metabolic potential, ecology and presence of endohyphal bacteria is reflected in genomic diversity of Mucoromycotina.</title>
        <authorList>
            <person name="Muszewska A."/>
            <person name="Okrasinska A."/>
            <person name="Steczkiewicz K."/>
            <person name="Drgas O."/>
            <person name="Orlowska M."/>
            <person name="Perlinska-Lenart U."/>
            <person name="Aleksandrzak-Piekarczyk T."/>
            <person name="Szatraj K."/>
            <person name="Zielenkiewicz U."/>
            <person name="Pilsyk S."/>
            <person name="Malc E."/>
            <person name="Mieczkowski P."/>
            <person name="Kruszewska J.S."/>
            <person name="Biernat P."/>
            <person name="Pawlowska J."/>
        </authorList>
    </citation>
    <scope>NUCLEOTIDE SEQUENCE [LARGE SCALE GENOMIC DNA]</scope>
    <source>
        <strain evidence="2 3">CBS 142.35</strain>
    </source>
</reference>
<gene>
    <name evidence="2" type="ORF">INT45_002544</name>
</gene>
<evidence type="ECO:0000259" key="1">
    <source>
        <dbReference type="Pfam" id="PF16787"/>
    </source>
</evidence>
<dbReference type="OrthoDB" id="2290631at2759"/>
<dbReference type="GO" id="GO:0003677">
    <property type="term" value="F:DNA binding"/>
    <property type="evidence" value="ECO:0007669"/>
    <property type="project" value="InterPro"/>
</dbReference>
<dbReference type="InterPro" id="IPR038279">
    <property type="entry name" value="Ndc10_dom2_sf"/>
</dbReference>
<feature type="domain" description="Ndc10" evidence="1">
    <location>
        <begin position="11"/>
        <end position="51"/>
    </location>
</feature>
<organism evidence="2 3">
    <name type="scientific">Circinella minor</name>
    <dbReference type="NCBI Taxonomy" id="1195481"/>
    <lineage>
        <taxon>Eukaryota</taxon>
        <taxon>Fungi</taxon>
        <taxon>Fungi incertae sedis</taxon>
        <taxon>Mucoromycota</taxon>
        <taxon>Mucoromycotina</taxon>
        <taxon>Mucoromycetes</taxon>
        <taxon>Mucorales</taxon>
        <taxon>Lichtheimiaceae</taxon>
        <taxon>Circinella</taxon>
    </lineage>
</organism>
<comment type="caution">
    <text evidence="2">The sequence shown here is derived from an EMBL/GenBank/DDBJ whole genome shotgun (WGS) entry which is preliminary data.</text>
</comment>
<dbReference type="InterPro" id="IPR031872">
    <property type="entry name" value="NDC10_II"/>
</dbReference>